<name>A0A3L6EK30_MAIZE</name>
<sequence>SSELRRPSSTRSCSTPTEPSAPNAVPRLTATKSLHSLKVEDNPLIYFLNHVLN</sequence>
<organism evidence="2">
    <name type="scientific">Zea mays</name>
    <name type="common">Maize</name>
    <dbReference type="NCBI Taxonomy" id="4577"/>
    <lineage>
        <taxon>Eukaryota</taxon>
        <taxon>Viridiplantae</taxon>
        <taxon>Streptophyta</taxon>
        <taxon>Embryophyta</taxon>
        <taxon>Tracheophyta</taxon>
        <taxon>Spermatophyta</taxon>
        <taxon>Magnoliopsida</taxon>
        <taxon>Liliopsida</taxon>
        <taxon>Poales</taxon>
        <taxon>Poaceae</taxon>
        <taxon>PACMAD clade</taxon>
        <taxon>Panicoideae</taxon>
        <taxon>Andropogonodae</taxon>
        <taxon>Andropogoneae</taxon>
        <taxon>Tripsacinae</taxon>
        <taxon>Zea</taxon>
    </lineage>
</organism>
<protein>
    <submittedName>
        <fullName evidence="2">Uncharacterized protein</fullName>
    </submittedName>
</protein>
<dbReference type="Proteomes" id="UP000251960">
    <property type="component" value="Chromosome 5"/>
</dbReference>
<proteinExistence type="predicted"/>
<reference evidence="2" key="1">
    <citation type="journal article" date="2018" name="Nat. Genet.">
        <title>Extensive intraspecific gene order and gene structural variations between Mo17 and other maize genomes.</title>
        <authorList>
            <person name="Sun S."/>
            <person name="Zhou Y."/>
            <person name="Chen J."/>
            <person name="Shi J."/>
            <person name="Zhao H."/>
            <person name="Zhao H."/>
            <person name="Song W."/>
            <person name="Zhang M."/>
            <person name="Cui Y."/>
            <person name="Dong X."/>
            <person name="Liu H."/>
            <person name="Ma X."/>
            <person name="Jiao Y."/>
            <person name="Wang B."/>
            <person name="Wei X."/>
            <person name="Stein J.C."/>
            <person name="Glaubitz J.C."/>
            <person name="Lu F."/>
            <person name="Yu G."/>
            <person name="Liang C."/>
            <person name="Fengler K."/>
            <person name="Li B."/>
            <person name="Rafalski A."/>
            <person name="Schnable P.S."/>
            <person name="Ware D.H."/>
            <person name="Buckler E.S."/>
            <person name="Lai J."/>
        </authorList>
    </citation>
    <scope>NUCLEOTIDE SEQUENCE [LARGE SCALE GENOMIC DNA]</scope>
    <source>
        <tissue evidence="2">Seedling</tissue>
    </source>
</reference>
<feature type="non-terminal residue" evidence="2">
    <location>
        <position position="1"/>
    </location>
</feature>
<dbReference type="EMBL" id="NCVQ01000006">
    <property type="protein sequence ID" value="PWZ20978.1"/>
    <property type="molecule type" value="Genomic_DNA"/>
</dbReference>
<gene>
    <name evidence="2" type="ORF">Zm00014a_029833</name>
</gene>
<comment type="caution">
    <text evidence="2">The sequence shown here is derived from an EMBL/GenBank/DDBJ whole genome shotgun (WGS) entry which is preliminary data.</text>
</comment>
<feature type="region of interest" description="Disordered" evidence="1">
    <location>
        <begin position="1"/>
        <end position="27"/>
    </location>
</feature>
<dbReference type="AlphaFoldDB" id="A0A3L6EK30"/>
<evidence type="ECO:0000313" key="2">
    <source>
        <dbReference type="EMBL" id="PWZ20978.1"/>
    </source>
</evidence>
<accession>A0A3L6EK30</accession>
<evidence type="ECO:0000256" key="1">
    <source>
        <dbReference type="SAM" id="MobiDB-lite"/>
    </source>
</evidence>
<feature type="compositionally biased region" description="Low complexity" evidence="1">
    <location>
        <begin position="7"/>
        <end position="20"/>
    </location>
</feature>